<evidence type="ECO:0000259" key="5">
    <source>
        <dbReference type="Pfam" id="PF13817"/>
    </source>
</evidence>
<keyword evidence="7" id="KW-1185">Reference proteome</keyword>
<name>A0ABW3NY30_9SPHN</name>
<keyword evidence="1" id="KW-0175">Coiled coil</keyword>
<dbReference type="Pfam" id="PF13005">
    <property type="entry name" value="zf-IS66"/>
    <property type="match status" value="1"/>
</dbReference>
<accession>A0ABW3NY30</accession>
<dbReference type="Pfam" id="PF03050">
    <property type="entry name" value="DDE_Tnp_IS66"/>
    <property type="match status" value="1"/>
</dbReference>
<evidence type="ECO:0000313" key="7">
    <source>
        <dbReference type="Proteomes" id="UP001597203"/>
    </source>
</evidence>
<gene>
    <name evidence="6" type="ORF">ACFQ24_04025</name>
</gene>
<feature type="domain" description="Transposase IS66 central" evidence="2">
    <location>
        <begin position="168"/>
        <end position="452"/>
    </location>
</feature>
<dbReference type="PANTHER" id="PTHR33678">
    <property type="entry name" value="BLL1576 PROTEIN"/>
    <property type="match status" value="1"/>
</dbReference>
<reference evidence="7" key="1">
    <citation type="journal article" date="2019" name="Int. J. Syst. Evol. Microbiol.">
        <title>The Global Catalogue of Microorganisms (GCM) 10K type strain sequencing project: providing services to taxonomists for standard genome sequencing and annotation.</title>
        <authorList>
            <consortium name="The Broad Institute Genomics Platform"/>
            <consortium name="The Broad Institute Genome Sequencing Center for Infectious Disease"/>
            <person name="Wu L."/>
            <person name="Ma J."/>
        </authorList>
    </citation>
    <scope>NUCLEOTIDE SEQUENCE [LARGE SCALE GENOMIC DNA]</scope>
    <source>
        <strain evidence="7">CCUG 54329</strain>
    </source>
</reference>
<sequence>MSDRGSSPVDKDARIAELEAALAARDTLIDTLRFQLAQLRRLTFGQSSEKLSLQIEQLELTLEELEGEAELADIRKVQADERERPAPVRALPAHLPRAERRIEPEAGTCTCPSCGGALRPLGQDSDEMLDVAPVQWRVIRTVRPKYSCRSCEQIVQAAAPVKAIARGKASFATLAHVVVAKFDHHLPLYRQAEMMAAQGLDIDRSTLAGWAAQAAHLLDPIVSRIREEGIKAGKIHVDDTPVPMLMPGKGKTVQARLWAYVVDDRAAGASTPALTWYRFTPDRSGIHPQSELKDFTGLLQADAYAGFDKLYRSNRIQEVACWAHFRRKIFENHATSPTPLTSNLLDRIAALYRIEEEIRGQPPDQRRRHRQDRSRPQVNDLRSIIDDALRRLSPKSNMAKALSYGRKRWDALTRYIDEGVAEIDNNIAERAIRPVAIGRKNWIFAGSKAGGERAAAIYSVIETAKLNGIEPQAYIADVIEKIAGDWPATRWDELMPCWGGRLPTASQCARVSALQDSIKGAARGANYPHRHGYVKER</sequence>
<dbReference type="Pfam" id="PF13817">
    <property type="entry name" value="DDE_Tnp_IS66_C"/>
    <property type="match status" value="1"/>
</dbReference>
<comment type="caution">
    <text evidence="6">The sequence shown here is derived from an EMBL/GenBank/DDBJ whole genome shotgun (WGS) entry which is preliminary data.</text>
</comment>
<feature type="coiled-coil region" evidence="1">
    <location>
        <begin position="48"/>
        <end position="82"/>
    </location>
</feature>
<dbReference type="InterPro" id="IPR052344">
    <property type="entry name" value="Transposase-related"/>
</dbReference>
<dbReference type="RefSeq" id="WP_380909167.1">
    <property type="nucleotide sequence ID" value="NZ_JBHTLS010000051.1"/>
</dbReference>
<evidence type="ECO:0000256" key="1">
    <source>
        <dbReference type="SAM" id="Coils"/>
    </source>
</evidence>
<protein>
    <submittedName>
        <fullName evidence="6">IS66 family transposase</fullName>
    </submittedName>
</protein>
<feature type="domain" description="Transposase IS66 zinc-finger binding" evidence="3">
    <location>
        <begin position="109"/>
        <end position="152"/>
    </location>
</feature>
<dbReference type="InterPro" id="IPR024463">
    <property type="entry name" value="Transposase_TnpC_homeodom"/>
</dbReference>
<dbReference type="Proteomes" id="UP001597203">
    <property type="component" value="Unassembled WGS sequence"/>
</dbReference>
<dbReference type="InterPro" id="IPR039552">
    <property type="entry name" value="IS66_C"/>
</dbReference>
<proteinExistence type="predicted"/>
<evidence type="ECO:0000259" key="3">
    <source>
        <dbReference type="Pfam" id="PF13005"/>
    </source>
</evidence>
<feature type="domain" description="Transposase TnpC homeodomain" evidence="4">
    <location>
        <begin position="32"/>
        <end position="99"/>
    </location>
</feature>
<dbReference type="InterPro" id="IPR024474">
    <property type="entry name" value="Znf_dom_IS66"/>
</dbReference>
<dbReference type="EMBL" id="JBHTLS010000051">
    <property type="protein sequence ID" value="MFD1104064.1"/>
    <property type="molecule type" value="Genomic_DNA"/>
</dbReference>
<evidence type="ECO:0000259" key="2">
    <source>
        <dbReference type="Pfam" id="PF03050"/>
    </source>
</evidence>
<evidence type="ECO:0000313" key="6">
    <source>
        <dbReference type="EMBL" id="MFD1104064.1"/>
    </source>
</evidence>
<dbReference type="Pfam" id="PF13007">
    <property type="entry name" value="LZ_Tnp_IS66"/>
    <property type="match status" value="1"/>
</dbReference>
<dbReference type="NCBIfam" id="NF033517">
    <property type="entry name" value="transpos_IS66"/>
    <property type="match status" value="1"/>
</dbReference>
<feature type="non-terminal residue" evidence="6">
    <location>
        <position position="537"/>
    </location>
</feature>
<organism evidence="6 7">
    <name type="scientific">Sphingobium olei</name>
    <dbReference type="NCBI Taxonomy" id="420955"/>
    <lineage>
        <taxon>Bacteria</taxon>
        <taxon>Pseudomonadati</taxon>
        <taxon>Pseudomonadota</taxon>
        <taxon>Alphaproteobacteria</taxon>
        <taxon>Sphingomonadales</taxon>
        <taxon>Sphingomonadaceae</taxon>
        <taxon>Sphingobium</taxon>
    </lineage>
</organism>
<feature type="domain" description="Transposase IS66 C-terminal" evidence="5">
    <location>
        <begin position="459"/>
        <end position="496"/>
    </location>
</feature>
<evidence type="ECO:0000259" key="4">
    <source>
        <dbReference type="Pfam" id="PF13007"/>
    </source>
</evidence>
<dbReference type="InterPro" id="IPR004291">
    <property type="entry name" value="Transposase_IS66_central"/>
</dbReference>
<dbReference type="PANTHER" id="PTHR33678:SF1">
    <property type="entry name" value="BLL1576 PROTEIN"/>
    <property type="match status" value="1"/>
</dbReference>